<feature type="chain" id="PRO_5039352495" description="Lipoprotein" evidence="1">
    <location>
        <begin position="24"/>
        <end position="171"/>
    </location>
</feature>
<comment type="caution">
    <text evidence="2">The sequence shown here is derived from an EMBL/GenBank/DDBJ whole genome shotgun (WGS) entry which is preliminary data.</text>
</comment>
<evidence type="ECO:0000256" key="1">
    <source>
        <dbReference type="SAM" id="SignalP"/>
    </source>
</evidence>
<dbReference type="EMBL" id="JADIMP010000093">
    <property type="protein sequence ID" value="MBO8441920.1"/>
    <property type="molecule type" value="Genomic_DNA"/>
</dbReference>
<name>A0A9D9E8R2_9LACO</name>
<dbReference type="Proteomes" id="UP000823614">
    <property type="component" value="Unassembled WGS sequence"/>
</dbReference>
<sequence>MQKFLKNVSIFLMLIVTLVGLSACSQHSYGNVEVSTKEFNRIKTEKRDISALITDLQRFKYDDKETYNHVVNDVNKLNNELKPGLNNNQRNQLDKALGDNPTGIIGIVKNAIANKYNFDDEVASQFHANFRIILDLTAYPLGNSAEQRNKIETQIRKDINLDSELYKIGSN</sequence>
<dbReference type="AlphaFoldDB" id="A0A9D9E8R2"/>
<reference evidence="2" key="2">
    <citation type="journal article" date="2021" name="PeerJ">
        <title>Extensive microbial diversity within the chicken gut microbiome revealed by metagenomics and culture.</title>
        <authorList>
            <person name="Gilroy R."/>
            <person name="Ravi A."/>
            <person name="Getino M."/>
            <person name="Pursley I."/>
            <person name="Horton D.L."/>
            <person name="Alikhan N.F."/>
            <person name="Baker D."/>
            <person name="Gharbi K."/>
            <person name="Hall N."/>
            <person name="Watson M."/>
            <person name="Adriaenssens E.M."/>
            <person name="Foster-Nyarko E."/>
            <person name="Jarju S."/>
            <person name="Secka A."/>
            <person name="Antonio M."/>
            <person name="Oren A."/>
            <person name="Chaudhuri R.R."/>
            <person name="La Ragione R."/>
            <person name="Hildebrand F."/>
            <person name="Pallen M.J."/>
        </authorList>
    </citation>
    <scope>NUCLEOTIDE SEQUENCE</scope>
    <source>
        <strain evidence="2">C6-149</strain>
    </source>
</reference>
<dbReference type="PROSITE" id="PS51257">
    <property type="entry name" value="PROKAR_LIPOPROTEIN"/>
    <property type="match status" value="1"/>
</dbReference>
<protein>
    <recommendedName>
        <fullName evidence="4">Lipoprotein</fullName>
    </recommendedName>
</protein>
<feature type="signal peptide" evidence="1">
    <location>
        <begin position="1"/>
        <end position="23"/>
    </location>
</feature>
<evidence type="ECO:0000313" key="3">
    <source>
        <dbReference type="Proteomes" id="UP000823614"/>
    </source>
</evidence>
<organism evidence="2 3">
    <name type="scientific">Candidatus Gallilactobacillus intestinavium</name>
    <dbReference type="NCBI Taxonomy" id="2840838"/>
    <lineage>
        <taxon>Bacteria</taxon>
        <taxon>Bacillati</taxon>
        <taxon>Bacillota</taxon>
        <taxon>Bacilli</taxon>
        <taxon>Lactobacillales</taxon>
        <taxon>Lactobacillaceae</taxon>
        <taxon>Lactobacillaceae incertae sedis</taxon>
        <taxon>Candidatus Gallilactobacillus</taxon>
    </lineage>
</organism>
<keyword evidence="1" id="KW-0732">Signal</keyword>
<proteinExistence type="predicted"/>
<reference evidence="2" key="1">
    <citation type="submission" date="2020-10" db="EMBL/GenBank/DDBJ databases">
        <authorList>
            <person name="Gilroy R."/>
        </authorList>
    </citation>
    <scope>NUCLEOTIDE SEQUENCE</scope>
    <source>
        <strain evidence="2">C6-149</strain>
    </source>
</reference>
<accession>A0A9D9E8R2</accession>
<evidence type="ECO:0000313" key="2">
    <source>
        <dbReference type="EMBL" id="MBO8441920.1"/>
    </source>
</evidence>
<gene>
    <name evidence="2" type="ORF">IAA89_05770</name>
</gene>
<evidence type="ECO:0008006" key="4">
    <source>
        <dbReference type="Google" id="ProtNLM"/>
    </source>
</evidence>